<evidence type="ECO:0000313" key="1">
    <source>
        <dbReference type="EMBL" id="KKN30540.1"/>
    </source>
</evidence>
<reference evidence="1" key="1">
    <citation type="journal article" date="2015" name="Nature">
        <title>Complex archaea that bridge the gap between prokaryotes and eukaryotes.</title>
        <authorList>
            <person name="Spang A."/>
            <person name="Saw J.H."/>
            <person name="Jorgensen S.L."/>
            <person name="Zaremba-Niedzwiedzka K."/>
            <person name="Martijn J."/>
            <person name="Lind A.E."/>
            <person name="van Eijk R."/>
            <person name="Schleper C."/>
            <person name="Guy L."/>
            <person name="Ettema T.J."/>
        </authorList>
    </citation>
    <scope>NUCLEOTIDE SEQUENCE</scope>
</reference>
<dbReference type="AlphaFoldDB" id="A0A0F9PFE1"/>
<comment type="caution">
    <text evidence="1">The sequence shown here is derived from an EMBL/GenBank/DDBJ whole genome shotgun (WGS) entry which is preliminary data.</text>
</comment>
<gene>
    <name evidence="1" type="ORF">LCGC14_0832880</name>
</gene>
<name>A0A0F9PFE1_9ZZZZ</name>
<organism evidence="1">
    <name type="scientific">marine sediment metagenome</name>
    <dbReference type="NCBI Taxonomy" id="412755"/>
    <lineage>
        <taxon>unclassified sequences</taxon>
        <taxon>metagenomes</taxon>
        <taxon>ecological metagenomes</taxon>
    </lineage>
</organism>
<sequence>MSCFGSYHVREEDGECVLRDGTICEKCGYLEYNIHKSHVNNETLNQLINGEITYEEFIIITKSQQYAE</sequence>
<accession>A0A0F9PFE1</accession>
<proteinExistence type="predicted"/>
<dbReference type="EMBL" id="LAZR01002398">
    <property type="protein sequence ID" value="KKN30540.1"/>
    <property type="molecule type" value="Genomic_DNA"/>
</dbReference>
<protein>
    <submittedName>
        <fullName evidence="1">Uncharacterized protein</fullName>
    </submittedName>
</protein>